<evidence type="ECO:0000313" key="3">
    <source>
        <dbReference type="RefSeq" id="XP_029121649.1"/>
    </source>
</evidence>
<dbReference type="GO" id="GO:0043399">
    <property type="term" value="F:tRNA adenosine(64)-2'-O-ribosylphosphate transferase activity"/>
    <property type="evidence" value="ECO:0007669"/>
    <property type="project" value="InterPro"/>
</dbReference>
<dbReference type="InterPro" id="IPR007306">
    <property type="entry name" value="Rit1"/>
</dbReference>
<evidence type="ECO:0000259" key="1">
    <source>
        <dbReference type="Pfam" id="PF17184"/>
    </source>
</evidence>
<dbReference type="KEGG" id="egu:105048142"/>
<reference evidence="3" key="1">
    <citation type="submission" date="2025-08" db="UniProtKB">
        <authorList>
            <consortium name="RefSeq"/>
        </authorList>
    </citation>
    <scope>IDENTIFICATION</scope>
</reference>
<protein>
    <submittedName>
        <fullName evidence="3">tRNA A64-2'-O-ribosylphosphate transferase</fullName>
    </submittedName>
</protein>
<keyword evidence="2" id="KW-1185">Reference proteome</keyword>
<gene>
    <name evidence="3" type="primary">LOC105048142</name>
</gene>
<dbReference type="RefSeq" id="XP_029121649.1">
    <property type="nucleotide sequence ID" value="XM_029265816.1"/>
</dbReference>
<dbReference type="PANTHER" id="PTHR31811">
    <property type="entry name" value="TRNA A64-2'-O-RIBOSYLPHOSPHATE TRANSFERASE"/>
    <property type="match status" value="1"/>
</dbReference>
<dbReference type="Pfam" id="PF17184">
    <property type="entry name" value="Rit1_C"/>
    <property type="match status" value="1"/>
</dbReference>
<accession>A0A8N4IF06</accession>
<dbReference type="AlphaFoldDB" id="A0A8N4IF06"/>
<name>A0A8N4IF06_ELAGV</name>
<sequence length="152" mass="17466">MPGAGCFLVTGLYLGFSFLEPWPWRWRGNSLLHNAPRPHIASLRCGVSHFHRLKATCYFKATDGRTNNIFPQPPWSHLAAVRKKKVGFFWQFYSLHCLGNRGGCVMVDSTLSRKRFPDGLSKIMLIWTWGLTQTIKNSFKGCLRKAEDVVHW</sequence>
<dbReference type="Proteomes" id="UP000504607">
    <property type="component" value="Chromosome 7"/>
</dbReference>
<proteinExistence type="predicted"/>
<dbReference type="GeneID" id="105048142"/>
<feature type="domain" description="Rit1 N-terminal" evidence="1">
    <location>
        <begin position="37"/>
        <end position="138"/>
    </location>
</feature>
<dbReference type="GO" id="GO:0019988">
    <property type="term" value="P:charged-tRNA amino acid modification"/>
    <property type="evidence" value="ECO:0007669"/>
    <property type="project" value="InterPro"/>
</dbReference>
<dbReference type="OrthoDB" id="45256at2759"/>
<keyword evidence="3" id="KW-0808">Transferase</keyword>
<dbReference type="PANTHER" id="PTHR31811:SF0">
    <property type="entry name" value="TRNA A64-2'-O-RIBOSYLPHOSPHATE TRANSFERASE"/>
    <property type="match status" value="1"/>
</dbReference>
<dbReference type="InterPro" id="IPR033449">
    <property type="entry name" value="Rit1_N"/>
</dbReference>
<organism evidence="2 3">
    <name type="scientific">Elaeis guineensis var. tenera</name>
    <name type="common">Oil palm</name>
    <dbReference type="NCBI Taxonomy" id="51953"/>
    <lineage>
        <taxon>Eukaryota</taxon>
        <taxon>Viridiplantae</taxon>
        <taxon>Streptophyta</taxon>
        <taxon>Embryophyta</taxon>
        <taxon>Tracheophyta</taxon>
        <taxon>Spermatophyta</taxon>
        <taxon>Magnoliopsida</taxon>
        <taxon>Liliopsida</taxon>
        <taxon>Arecaceae</taxon>
        <taxon>Arecoideae</taxon>
        <taxon>Cocoseae</taxon>
        <taxon>Elaeidinae</taxon>
        <taxon>Elaeis</taxon>
    </lineage>
</organism>
<dbReference type="GO" id="GO:0005737">
    <property type="term" value="C:cytoplasm"/>
    <property type="evidence" value="ECO:0007669"/>
    <property type="project" value="TreeGrafter"/>
</dbReference>
<evidence type="ECO:0000313" key="2">
    <source>
        <dbReference type="Proteomes" id="UP000504607"/>
    </source>
</evidence>